<dbReference type="AlphaFoldDB" id="A0A5C5GCM8"/>
<dbReference type="PROSITE" id="PS51257">
    <property type="entry name" value="PROKAR_LIPOPROTEIN"/>
    <property type="match status" value="1"/>
</dbReference>
<sequence length="113" mass="10950">MTLRSSAALMVLLAALAGCVEGTQNAVTTNSSGGSASGTILPRGDGGFALSFTTAGQTCTASYNRVVPGGTEVAPVRCTGDGSGNATLIYAADGSPDRATFGGLGIGSGTLVF</sequence>
<protein>
    <submittedName>
        <fullName evidence="2">Uncharacterized protein</fullName>
    </submittedName>
</protein>
<keyword evidence="1" id="KW-0732">Signal</keyword>
<dbReference type="Proteomes" id="UP000314011">
    <property type="component" value="Unassembled WGS sequence"/>
</dbReference>
<dbReference type="OrthoDB" id="7867404at2"/>
<comment type="caution">
    <text evidence="2">The sequence shown here is derived from an EMBL/GenBank/DDBJ whole genome shotgun (WGS) entry which is preliminary data.</text>
</comment>
<gene>
    <name evidence="2" type="ORF">FHY64_00955</name>
</gene>
<dbReference type="RefSeq" id="WP_140192585.1">
    <property type="nucleotide sequence ID" value="NZ_CP065915.1"/>
</dbReference>
<evidence type="ECO:0000256" key="1">
    <source>
        <dbReference type="SAM" id="SignalP"/>
    </source>
</evidence>
<feature type="signal peptide" evidence="1">
    <location>
        <begin position="1"/>
        <end position="26"/>
    </location>
</feature>
<evidence type="ECO:0000313" key="2">
    <source>
        <dbReference type="EMBL" id="TNY31904.1"/>
    </source>
</evidence>
<evidence type="ECO:0000313" key="3">
    <source>
        <dbReference type="Proteomes" id="UP000314011"/>
    </source>
</evidence>
<dbReference type="EMBL" id="VFFF01000001">
    <property type="protein sequence ID" value="TNY31904.1"/>
    <property type="molecule type" value="Genomic_DNA"/>
</dbReference>
<organism evidence="2 3">
    <name type="scientific">Pelagovum pacificum</name>
    <dbReference type="NCBI Taxonomy" id="2588711"/>
    <lineage>
        <taxon>Bacteria</taxon>
        <taxon>Pseudomonadati</taxon>
        <taxon>Pseudomonadota</taxon>
        <taxon>Alphaproteobacteria</taxon>
        <taxon>Rhodobacterales</taxon>
        <taxon>Paracoccaceae</taxon>
        <taxon>Pelagovum</taxon>
    </lineage>
</organism>
<keyword evidence="3" id="KW-1185">Reference proteome</keyword>
<name>A0A5C5GCM8_9RHOB</name>
<feature type="chain" id="PRO_5023115244" evidence="1">
    <location>
        <begin position="27"/>
        <end position="113"/>
    </location>
</feature>
<reference evidence="2 3" key="1">
    <citation type="submission" date="2019-06" db="EMBL/GenBank/DDBJ databases">
        <title>Genome of new Rhodobacteraceae sp. SM1903.</title>
        <authorList>
            <person name="Ren X."/>
        </authorList>
    </citation>
    <scope>NUCLEOTIDE SEQUENCE [LARGE SCALE GENOMIC DNA]</scope>
    <source>
        <strain evidence="2 3">SM1903</strain>
    </source>
</reference>
<accession>A0A5C5GCM8</accession>
<proteinExistence type="predicted"/>